<feature type="compositionally biased region" description="Basic and acidic residues" evidence="1">
    <location>
        <begin position="247"/>
        <end position="257"/>
    </location>
</feature>
<dbReference type="Proteomes" id="UP000235672">
    <property type="component" value="Unassembled WGS sequence"/>
</dbReference>
<dbReference type="PANTHER" id="PTHR44144:SF1">
    <property type="entry name" value="DNAJ HOMOLOG SUBFAMILY C MEMBER 9"/>
    <property type="match status" value="1"/>
</dbReference>
<feature type="region of interest" description="Disordered" evidence="1">
    <location>
        <begin position="184"/>
        <end position="219"/>
    </location>
</feature>
<dbReference type="Pfam" id="PF00226">
    <property type="entry name" value="DnaJ"/>
    <property type="match status" value="1"/>
</dbReference>
<dbReference type="STRING" id="1745343.A0A2J6PTI6"/>
<feature type="compositionally biased region" description="Low complexity" evidence="1">
    <location>
        <begin position="286"/>
        <end position="297"/>
    </location>
</feature>
<dbReference type="InterPro" id="IPR036869">
    <property type="entry name" value="J_dom_sf"/>
</dbReference>
<dbReference type="PRINTS" id="PR00625">
    <property type="entry name" value="JDOMAIN"/>
</dbReference>
<dbReference type="InterPro" id="IPR052594">
    <property type="entry name" value="J_domain-containing_protein"/>
</dbReference>
<sequence length="308" mass="34893">MPRKQDIELEDEEPPIIEPYKILGIEKSATADEVKAAYRKAALKHHPDKATPETKDEATLKFQEIAFAYAVLSDPVRRKRYDKTGSTAESIDFEDFSWSEFYSEQFRDVITTESIENFSRQYKNSDEEKDDLLNAYEKFKGNWGKIYATVMLSNCLEDEDRFRGIIDAAIEKGDVQAYKAYTQDTEKAKEKRMKDARRQAEEAEEHAEKLGLKDKLNGKKGGGGMGDLAALIQKRQADRGGFLDHLEAKYKAQEKPSKKVKKGKKRVSEDEEDDEGGMPSEEAFQAAAARLKSGASAESGRKSKRTKH</sequence>
<dbReference type="SUPFAM" id="SSF46565">
    <property type="entry name" value="Chaperone J-domain"/>
    <property type="match status" value="1"/>
</dbReference>
<feature type="domain" description="J" evidence="2">
    <location>
        <begin position="18"/>
        <end position="85"/>
    </location>
</feature>
<dbReference type="InterPro" id="IPR056453">
    <property type="entry name" value="HTH_DNAJC9"/>
</dbReference>
<dbReference type="PANTHER" id="PTHR44144">
    <property type="entry name" value="DNAJ HOMOLOG SUBFAMILY C MEMBER 9"/>
    <property type="match status" value="1"/>
</dbReference>
<dbReference type="Gene3D" id="1.10.287.110">
    <property type="entry name" value="DnaJ domain"/>
    <property type="match status" value="1"/>
</dbReference>
<evidence type="ECO:0000256" key="1">
    <source>
        <dbReference type="SAM" id="MobiDB-lite"/>
    </source>
</evidence>
<dbReference type="Pfam" id="PF23302">
    <property type="entry name" value="HTH_DNAJC9"/>
    <property type="match status" value="1"/>
</dbReference>
<dbReference type="EMBL" id="KZ613500">
    <property type="protein sequence ID" value="PMD17350.1"/>
    <property type="molecule type" value="Genomic_DNA"/>
</dbReference>
<dbReference type="SMART" id="SM00271">
    <property type="entry name" value="DnaJ"/>
    <property type="match status" value="1"/>
</dbReference>
<dbReference type="FunFam" id="1.10.287.110:FF:000110">
    <property type="entry name" value="DnaJ domain protein (AFU_orthologue AFUA_2G13210)"/>
    <property type="match status" value="1"/>
</dbReference>
<dbReference type="PROSITE" id="PS00636">
    <property type="entry name" value="DNAJ_1"/>
    <property type="match status" value="1"/>
</dbReference>
<dbReference type="CDD" id="cd06257">
    <property type="entry name" value="DnaJ"/>
    <property type="match status" value="1"/>
</dbReference>
<dbReference type="InterPro" id="IPR018253">
    <property type="entry name" value="DnaJ_domain_CS"/>
</dbReference>
<keyword evidence="4" id="KW-1185">Reference proteome</keyword>
<feature type="region of interest" description="Disordered" evidence="1">
    <location>
        <begin position="247"/>
        <end position="308"/>
    </location>
</feature>
<dbReference type="OrthoDB" id="110024at2759"/>
<reference evidence="3 4" key="1">
    <citation type="submission" date="2016-05" db="EMBL/GenBank/DDBJ databases">
        <title>A degradative enzymes factory behind the ericoid mycorrhizal symbiosis.</title>
        <authorList>
            <consortium name="DOE Joint Genome Institute"/>
            <person name="Martino E."/>
            <person name="Morin E."/>
            <person name="Grelet G."/>
            <person name="Kuo A."/>
            <person name="Kohler A."/>
            <person name="Daghino S."/>
            <person name="Barry K."/>
            <person name="Choi C."/>
            <person name="Cichocki N."/>
            <person name="Clum A."/>
            <person name="Copeland A."/>
            <person name="Hainaut M."/>
            <person name="Haridas S."/>
            <person name="Labutti K."/>
            <person name="Lindquist E."/>
            <person name="Lipzen A."/>
            <person name="Khouja H.-R."/>
            <person name="Murat C."/>
            <person name="Ohm R."/>
            <person name="Olson A."/>
            <person name="Spatafora J."/>
            <person name="Veneault-Fourrey C."/>
            <person name="Henrissat B."/>
            <person name="Grigoriev I."/>
            <person name="Martin F."/>
            <person name="Perotto S."/>
        </authorList>
    </citation>
    <scope>NUCLEOTIDE SEQUENCE [LARGE SCALE GENOMIC DNA]</scope>
    <source>
        <strain evidence="3 4">UAMH 7357</strain>
    </source>
</reference>
<protein>
    <submittedName>
        <fullName evidence="3">DnaJ-domain-containing protein</fullName>
    </submittedName>
</protein>
<dbReference type="GO" id="GO:0005737">
    <property type="term" value="C:cytoplasm"/>
    <property type="evidence" value="ECO:0007669"/>
    <property type="project" value="TreeGrafter"/>
</dbReference>
<dbReference type="GO" id="GO:0031072">
    <property type="term" value="F:heat shock protein binding"/>
    <property type="evidence" value="ECO:0007669"/>
    <property type="project" value="TreeGrafter"/>
</dbReference>
<dbReference type="InterPro" id="IPR001623">
    <property type="entry name" value="DnaJ_domain"/>
</dbReference>
<evidence type="ECO:0000313" key="3">
    <source>
        <dbReference type="EMBL" id="PMD17350.1"/>
    </source>
</evidence>
<name>A0A2J6PTI6_9HELO</name>
<evidence type="ECO:0000259" key="2">
    <source>
        <dbReference type="PROSITE" id="PS50076"/>
    </source>
</evidence>
<dbReference type="PROSITE" id="PS50076">
    <property type="entry name" value="DNAJ_2"/>
    <property type="match status" value="1"/>
</dbReference>
<organism evidence="3 4">
    <name type="scientific">Hyaloscypha hepaticicola</name>
    <dbReference type="NCBI Taxonomy" id="2082293"/>
    <lineage>
        <taxon>Eukaryota</taxon>
        <taxon>Fungi</taxon>
        <taxon>Dikarya</taxon>
        <taxon>Ascomycota</taxon>
        <taxon>Pezizomycotina</taxon>
        <taxon>Leotiomycetes</taxon>
        <taxon>Helotiales</taxon>
        <taxon>Hyaloscyphaceae</taxon>
        <taxon>Hyaloscypha</taxon>
    </lineage>
</organism>
<feature type="compositionally biased region" description="Basic and acidic residues" evidence="1">
    <location>
        <begin position="184"/>
        <end position="217"/>
    </location>
</feature>
<evidence type="ECO:0000313" key="4">
    <source>
        <dbReference type="Proteomes" id="UP000235672"/>
    </source>
</evidence>
<dbReference type="AlphaFoldDB" id="A0A2J6PTI6"/>
<proteinExistence type="predicted"/>
<accession>A0A2J6PTI6</accession>
<dbReference type="GO" id="GO:0005634">
    <property type="term" value="C:nucleus"/>
    <property type="evidence" value="ECO:0007669"/>
    <property type="project" value="TreeGrafter"/>
</dbReference>
<gene>
    <name evidence="3" type="ORF">NA56DRAFT_632024</name>
</gene>